<dbReference type="PATRIC" id="fig|1653479.3.peg.5076"/>
<reference evidence="1 2" key="1">
    <citation type="journal article" date="2016" name="Genome Announc.">
        <title>Complete Genome and Plasmid Sequences for Rhodococcus fascians D188 and Draft Sequences for Rhodococcus Isolates PBTS 1 and PBTS 2.</title>
        <authorList>
            <person name="Stamler R.A."/>
            <person name="Vereecke D."/>
            <person name="Zhang Y."/>
            <person name="Schilkey F."/>
            <person name="Devitt N."/>
            <person name="Randall J.J."/>
        </authorList>
    </citation>
    <scope>NUCLEOTIDE SEQUENCE [LARGE SCALE GENOMIC DNA]</scope>
    <source>
        <strain evidence="1 2">PBTS2</strain>
        <plasmid evidence="1">unnamed1</plasmid>
    </source>
</reference>
<dbReference type="KEGG" id="rhs:A3Q41_05008"/>
<dbReference type="AlphaFoldDB" id="A0A143QSW5"/>
<geneLocation type="plasmid" evidence="1 2">
    <name>unnamed1</name>
</geneLocation>
<reference evidence="2" key="2">
    <citation type="submission" date="2016-04" db="EMBL/GenBank/DDBJ databases">
        <title>Complete Genome and Plasmid Sequences for Rhodococcus fascians D188 and Draft Sequences for Rhodococcus spp. Isolates PBTS 1 and PBTS 2.</title>
        <authorList>
            <person name="Stamer R."/>
            <person name="Vereecke D."/>
            <person name="Zhang Y."/>
            <person name="Schilkey F."/>
            <person name="Devitt N."/>
            <person name="Randall J."/>
        </authorList>
    </citation>
    <scope>NUCLEOTIDE SEQUENCE [LARGE SCALE GENOMIC DNA]</scope>
    <source>
        <strain evidence="2">PBTS2</strain>
        <plasmid evidence="2">unnamed1</plasmid>
    </source>
</reference>
<dbReference type="EMBL" id="CP015221">
    <property type="protein sequence ID" value="AMY26263.1"/>
    <property type="molecule type" value="Genomic_DNA"/>
</dbReference>
<protein>
    <submittedName>
        <fullName evidence="1">Uncharacterized protein</fullName>
    </submittedName>
</protein>
<dbReference type="RefSeq" id="WP_048320456.1">
    <property type="nucleotide sequence ID" value="NZ_CP015221.1"/>
</dbReference>
<dbReference type="Proteomes" id="UP000076038">
    <property type="component" value="Plasmid unnamed1"/>
</dbReference>
<proteinExistence type="predicted"/>
<keyword evidence="2" id="KW-1185">Reference proteome</keyword>
<name>A0A143QSW5_RHOFA</name>
<evidence type="ECO:0000313" key="2">
    <source>
        <dbReference type="Proteomes" id="UP000076038"/>
    </source>
</evidence>
<gene>
    <name evidence="1" type="ORF">A3Q41_05008</name>
</gene>
<accession>A0A143QSW5</accession>
<sequence>MSTHDSPALSDLDNIELAILAELRSPEAVAAFEMLHGTVPEETGSRFAELLAIINDISGPNFAVDASLNLLDAVQDSGDLALVVAAAPTLDDPVTALALAQLLRTIRQD</sequence>
<organism evidence="1 2">
    <name type="scientific">Rhodococcoides fascians</name>
    <name type="common">Rhodococcus fascians</name>
    <dbReference type="NCBI Taxonomy" id="1828"/>
    <lineage>
        <taxon>Bacteria</taxon>
        <taxon>Bacillati</taxon>
        <taxon>Actinomycetota</taxon>
        <taxon>Actinomycetes</taxon>
        <taxon>Mycobacteriales</taxon>
        <taxon>Nocardiaceae</taxon>
        <taxon>Rhodococcoides</taxon>
    </lineage>
</organism>
<keyword evidence="1" id="KW-0614">Plasmid</keyword>
<dbReference type="OrthoDB" id="4469229at2"/>
<evidence type="ECO:0000313" key="1">
    <source>
        <dbReference type="EMBL" id="AMY26263.1"/>
    </source>
</evidence>